<organism evidence="3 4">
    <name type="scientific">Sulfobacillus benefaciens</name>
    <dbReference type="NCBI Taxonomy" id="453960"/>
    <lineage>
        <taxon>Bacteria</taxon>
        <taxon>Bacillati</taxon>
        <taxon>Bacillota</taxon>
        <taxon>Clostridia</taxon>
        <taxon>Eubacteriales</taxon>
        <taxon>Clostridiales Family XVII. Incertae Sedis</taxon>
        <taxon>Sulfobacillus</taxon>
    </lineage>
</organism>
<dbReference type="CDD" id="cd07581">
    <property type="entry name" value="nitrilase_3"/>
    <property type="match status" value="1"/>
</dbReference>
<dbReference type="PANTHER" id="PTHR23088:SF27">
    <property type="entry name" value="DEAMINATED GLUTATHIONE AMIDASE"/>
    <property type="match status" value="1"/>
</dbReference>
<dbReference type="GO" id="GO:0016787">
    <property type="term" value="F:hydrolase activity"/>
    <property type="evidence" value="ECO:0007669"/>
    <property type="project" value="UniProtKB-KW"/>
</dbReference>
<name>A0A2T2XJQ4_9FIRM</name>
<comment type="similarity">
    <text evidence="1">Belongs to the carbon-nitrogen hydrolase superfamily. NIT1/NIT2 family.</text>
</comment>
<dbReference type="PANTHER" id="PTHR23088">
    <property type="entry name" value="NITRILASE-RELATED"/>
    <property type="match status" value="1"/>
</dbReference>
<evidence type="ECO:0000313" key="3">
    <source>
        <dbReference type="EMBL" id="PSR34717.1"/>
    </source>
</evidence>
<evidence type="ECO:0000256" key="1">
    <source>
        <dbReference type="ARBA" id="ARBA00010613"/>
    </source>
</evidence>
<evidence type="ECO:0000313" key="4">
    <source>
        <dbReference type="Proteomes" id="UP000242972"/>
    </source>
</evidence>
<proteinExistence type="inferred from homology"/>
<dbReference type="InterPro" id="IPR036526">
    <property type="entry name" value="C-N_Hydrolase_sf"/>
</dbReference>
<dbReference type="EMBL" id="PXYW01000007">
    <property type="protein sequence ID" value="PSR34717.1"/>
    <property type="molecule type" value="Genomic_DNA"/>
</dbReference>
<protein>
    <submittedName>
        <fullName evidence="3">Amidohydrolase</fullName>
    </submittedName>
</protein>
<dbReference type="Pfam" id="PF00795">
    <property type="entry name" value="CN_hydrolase"/>
    <property type="match status" value="1"/>
</dbReference>
<reference evidence="3 4" key="1">
    <citation type="journal article" date="2014" name="BMC Genomics">
        <title>Comparison of environmental and isolate Sulfobacillus genomes reveals diverse carbon, sulfur, nitrogen, and hydrogen metabolisms.</title>
        <authorList>
            <person name="Justice N.B."/>
            <person name="Norman A."/>
            <person name="Brown C.T."/>
            <person name="Singh A."/>
            <person name="Thomas B.C."/>
            <person name="Banfield J.F."/>
        </authorList>
    </citation>
    <scope>NUCLEOTIDE SEQUENCE [LARGE SCALE GENOMIC DNA]</scope>
    <source>
        <strain evidence="3">AMDSBA4</strain>
    </source>
</reference>
<evidence type="ECO:0000259" key="2">
    <source>
        <dbReference type="PROSITE" id="PS50263"/>
    </source>
</evidence>
<dbReference type="Proteomes" id="UP000242972">
    <property type="component" value="Unassembled WGS sequence"/>
</dbReference>
<dbReference type="InterPro" id="IPR003010">
    <property type="entry name" value="C-N_Hydrolase"/>
</dbReference>
<comment type="caution">
    <text evidence="3">The sequence shown here is derived from an EMBL/GenBank/DDBJ whole genome shotgun (WGS) entry which is preliminary data.</text>
</comment>
<dbReference type="SUPFAM" id="SSF56317">
    <property type="entry name" value="Carbon-nitrogen hydrolase"/>
    <property type="match status" value="1"/>
</dbReference>
<sequence>MTRIALAQVAVQASPNDNLNVAKQYFDQAAASKAAVIVFPETFMALSPPSMPNRERSDLAEPLSGPFVGHMKDWARQHHMWVAFGIFERPALPDPQFRVYNTVVVVDNRGEVVGSYRKTHLYDAFGFQESAMFLAGERLWSPLDTPFGRLGLMVCYELRFPEIARSLALDGSEIILVPSAWYGGSLKEFHWQLLIQARALENTVYIAGCNQAENGFTGRSLVCDPLGLPIAQASETTSFLTVDLDLARIASARHRLPCVDQRRPALYPGS</sequence>
<keyword evidence="3" id="KW-0378">Hydrolase</keyword>
<dbReference type="PROSITE" id="PS50263">
    <property type="entry name" value="CN_HYDROLASE"/>
    <property type="match status" value="1"/>
</dbReference>
<accession>A0A2T2XJQ4</accession>
<gene>
    <name evidence="3" type="ORF">C7B46_04585</name>
</gene>
<dbReference type="Gene3D" id="3.60.110.10">
    <property type="entry name" value="Carbon-nitrogen hydrolase"/>
    <property type="match status" value="1"/>
</dbReference>
<dbReference type="AlphaFoldDB" id="A0A2T2XJQ4"/>
<feature type="domain" description="CN hydrolase" evidence="2">
    <location>
        <begin position="2"/>
        <end position="246"/>
    </location>
</feature>